<dbReference type="GO" id="GO:0008017">
    <property type="term" value="F:microtubule binding"/>
    <property type="evidence" value="ECO:0007669"/>
    <property type="project" value="TreeGrafter"/>
</dbReference>
<dbReference type="EMBL" id="KV926225">
    <property type="protein sequence ID" value="PIO35889.1"/>
    <property type="molecule type" value="Genomic_DNA"/>
</dbReference>
<dbReference type="SMART" id="SM00320">
    <property type="entry name" value="WD40"/>
    <property type="match status" value="4"/>
</dbReference>
<evidence type="ECO:0000313" key="6">
    <source>
        <dbReference type="EMBL" id="PIO35889.1"/>
    </source>
</evidence>
<keyword evidence="2" id="KW-0677">Repeat</keyword>
<dbReference type="PANTHER" id="PTHR13720:SF52">
    <property type="entry name" value="ECHINODERM MICROTUBULE-ASSOCIATED PROTEIN-LIKE 6"/>
    <property type="match status" value="1"/>
</dbReference>
<gene>
    <name evidence="6" type="ORF">AB205_0081130</name>
</gene>
<feature type="domain" description="EML-like second beta-propeller" evidence="5">
    <location>
        <begin position="158"/>
        <end position="259"/>
    </location>
</feature>
<reference evidence="7" key="1">
    <citation type="journal article" date="2017" name="Nat. Commun.">
        <title>The North American bullfrog draft genome provides insight into hormonal regulation of long noncoding RNA.</title>
        <authorList>
            <person name="Hammond S.A."/>
            <person name="Warren R.L."/>
            <person name="Vandervalk B.P."/>
            <person name="Kucuk E."/>
            <person name="Khan H."/>
            <person name="Gibb E.A."/>
            <person name="Pandoh P."/>
            <person name="Kirk H."/>
            <person name="Zhao Y."/>
            <person name="Jones M."/>
            <person name="Mungall A.J."/>
            <person name="Coope R."/>
            <person name="Pleasance S."/>
            <person name="Moore R.A."/>
            <person name="Holt R.A."/>
            <person name="Round J.M."/>
            <person name="Ohora S."/>
            <person name="Walle B.V."/>
            <person name="Veldhoen N."/>
            <person name="Helbing C.C."/>
            <person name="Birol I."/>
        </authorList>
    </citation>
    <scope>NUCLEOTIDE SEQUENCE [LARGE SCALE GENOMIC DNA]</scope>
</reference>
<proteinExistence type="predicted"/>
<dbReference type="InterPro" id="IPR015943">
    <property type="entry name" value="WD40/YVTN_repeat-like_dom_sf"/>
</dbReference>
<evidence type="ECO:0000259" key="5">
    <source>
        <dbReference type="Pfam" id="PF23414"/>
    </source>
</evidence>
<sequence length="290" mass="31718">MTGTYYILLAGGGFTAKRGTFGNVAKLETMMCVAYGRAEELVFSGAATGDIYIWKDIVLLKTIKAHDGPVFAMYALDKGFVSGGKDGVVALWDDMFERCLKTYAIKRSAVSSNSKGLLLEDNPSIRAITLGHGHILVGTKNGEVLELDKSGPIILLVQIERIEWHTWTCVLGPTCEGIWPAHSDVTDVNSASLTKDRKSLATGDDFGFVKLFSYPVKGRDARFKKYVGHSAHVTNVRWLYDDSTLLTVGGADTALMIWTREAFGNLESKPADSEESDTDAEEDGGRNEQY</sequence>
<feature type="region of interest" description="Disordered" evidence="4">
    <location>
        <begin position="267"/>
        <end position="290"/>
    </location>
</feature>
<protein>
    <recommendedName>
        <fullName evidence="5">EML-like second beta-propeller domain-containing protein</fullName>
    </recommendedName>
</protein>
<dbReference type="Pfam" id="PF23414">
    <property type="entry name" value="Beta-prop_EML_2"/>
    <property type="match status" value="1"/>
</dbReference>
<dbReference type="Gene3D" id="2.130.10.10">
    <property type="entry name" value="YVTN repeat-like/Quinoprotein amine dehydrogenase"/>
    <property type="match status" value="1"/>
</dbReference>
<keyword evidence="7" id="KW-1185">Reference proteome</keyword>
<dbReference type="PROSITE" id="PS50082">
    <property type="entry name" value="WD_REPEATS_2"/>
    <property type="match status" value="1"/>
</dbReference>
<dbReference type="AlphaFoldDB" id="A0A2G9S6S2"/>
<dbReference type="SUPFAM" id="SSF50978">
    <property type="entry name" value="WD40 repeat-like"/>
    <property type="match status" value="1"/>
</dbReference>
<name>A0A2G9S6S2_AQUCT</name>
<dbReference type="InterPro" id="IPR050630">
    <property type="entry name" value="WD_repeat_EMAP"/>
</dbReference>
<dbReference type="InterPro" id="IPR036322">
    <property type="entry name" value="WD40_repeat_dom_sf"/>
</dbReference>
<dbReference type="Pfam" id="PF00400">
    <property type="entry name" value="WD40"/>
    <property type="match status" value="1"/>
</dbReference>
<organism evidence="6 7">
    <name type="scientific">Aquarana catesbeiana</name>
    <name type="common">American bullfrog</name>
    <name type="synonym">Rana catesbeiana</name>
    <dbReference type="NCBI Taxonomy" id="8400"/>
    <lineage>
        <taxon>Eukaryota</taxon>
        <taxon>Metazoa</taxon>
        <taxon>Chordata</taxon>
        <taxon>Craniata</taxon>
        <taxon>Vertebrata</taxon>
        <taxon>Euteleostomi</taxon>
        <taxon>Amphibia</taxon>
        <taxon>Batrachia</taxon>
        <taxon>Anura</taxon>
        <taxon>Neobatrachia</taxon>
        <taxon>Ranoidea</taxon>
        <taxon>Ranidae</taxon>
        <taxon>Aquarana</taxon>
    </lineage>
</organism>
<dbReference type="PANTHER" id="PTHR13720">
    <property type="entry name" value="WD-40 REPEAT PROTEIN"/>
    <property type="match status" value="1"/>
</dbReference>
<accession>A0A2G9S6S2</accession>
<dbReference type="Proteomes" id="UP000228934">
    <property type="component" value="Unassembled WGS sequence"/>
</dbReference>
<feature type="repeat" description="WD" evidence="3">
    <location>
        <begin position="226"/>
        <end position="258"/>
    </location>
</feature>
<dbReference type="InterPro" id="IPR055442">
    <property type="entry name" value="Beta-prop_EML-like_2nd"/>
</dbReference>
<dbReference type="OrthoDB" id="47802at2759"/>
<evidence type="ECO:0000256" key="1">
    <source>
        <dbReference type="ARBA" id="ARBA00022574"/>
    </source>
</evidence>
<evidence type="ECO:0000313" key="7">
    <source>
        <dbReference type="Proteomes" id="UP000228934"/>
    </source>
</evidence>
<evidence type="ECO:0000256" key="4">
    <source>
        <dbReference type="SAM" id="MobiDB-lite"/>
    </source>
</evidence>
<dbReference type="InterPro" id="IPR001680">
    <property type="entry name" value="WD40_rpt"/>
</dbReference>
<keyword evidence="1 3" id="KW-0853">WD repeat</keyword>
<evidence type="ECO:0000256" key="2">
    <source>
        <dbReference type="ARBA" id="ARBA00022737"/>
    </source>
</evidence>
<feature type="compositionally biased region" description="Acidic residues" evidence="4">
    <location>
        <begin position="273"/>
        <end position="282"/>
    </location>
</feature>
<evidence type="ECO:0000256" key="3">
    <source>
        <dbReference type="PROSITE-ProRule" id="PRU00221"/>
    </source>
</evidence>